<dbReference type="EMBL" id="JAQOSP010000134">
    <property type="protein sequence ID" value="MDJ1171939.1"/>
    <property type="molecule type" value="Genomic_DNA"/>
</dbReference>
<dbReference type="Gene3D" id="3.30.450.40">
    <property type="match status" value="2"/>
</dbReference>
<gene>
    <name evidence="5" type="ORF">PMG71_21135</name>
</gene>
<dbReference type="PROSITE" id="PS50125">
    <property type="entry name" value="GUANYLATE_CYCLASE_2"/>
    <property type="match status" value="1"/>
</dbReference>
<reference evidence="5 6" key="1">
    <citation type="submission" date="2023-01" db="EMBL/GenBank/DDBJ databases">
        <title>Novel diversity within Roseofilum (Cyanobacteria; Desertifilaceae) from marine benthic mats with descriptions of four novel species.</title>
        <authorList>
            <person name="Wang Y."/>
            <person name="Berthold D.E."/>
            <person name="Hu J."/>
            <person name="Lefler F.W."/>
            <person name="Laughinghouse H.D. IV."/>
        </authorList>
    </citation>
    <scope>NUCLEOTIDE SEQUENCE [LARGE SCALE GENOMIC DNA]</scope>
    <source>
        <strain evidence="5 6">BLCC-M154</strain>
    </source>
</reference>
<comment type="similarity">
    <text evidence="1">Belongs to the adenylyl cyclase class-3 family.</text>
</comment>
<dbReference type="InterPro" id="IPR050697">
    <property type="entry name" value="Adenylyl/Guanylyl_Cyclase_3/4"/>
</dbReference>
<evidence type="ECO:0000256" key="2">
    <source>
        <dbReference type="SAM" id="MobiDB-lite"/>
    </source>
</evidence>
<dbReference type="PANTHER" id="PTHR43081">
    <property type="entry name" value="ADENYLATE CYCLASE, TERMINAL-DIFFERENTIATION SPECIFIC-RELATED"/>
    <property type="match status" value="1"/>
</dbReference>
<keyword evidence="6" id="KW-1185">Reference proteome</keyword>
<proteinExistence type="inferred from homology"/>
<evidence type="ECO:0000256" key="1">
    <source>
        <dbReference type="ARBA" id="ARBA00005381"/>
    </source>
</evidence>
<sequence>MATSSSNSPIVDTTATTIDIDAISADGTPSHTVSATVIDVEGNATQPASPEPSTTPTRGGGLVTTGGGGDFSAFLAPLKKDTFKQVVTDVEDKLKVVNQTLSMLDNLLDNQGFDAILDEMLRSITLKTGELLNADRTSIFLFDEEKNELFTIVAKDEKGNALEIRIPADKGIAGEAATTRQAINIPYDFYNDERSTTAQAFDKKNGYRTYTMMAMPLENEDTGELVAVVQLINKLKVDVDREANLDEKIDYDGFTKEDEQVFKEFAPSIRLILQSSKSFYAATQRQRAASALMNAVNSLSKSSLDLEDTLKKVMDQAKELMNADRSTLWLLDEEKGELWTKIPIGGNLTEIRIPRSAGFAGMVAQSGEPLLIPFDLYNDERSETSKKTDQKTGYRTCSMLCMPVFNADDQLIGVTQLINKKKQGEYPDYNPEHWPEAPEQWKSSFNRNDLEFMRAFNIQAGVALQNAKLFDQVKQQQKMQEDILRSLTNGVISTDKNGHIIAVNECAKEILGLDKTELEGQLLKPLIRIKEGDFTKWMDAALAPKENKDRQQFYPDQTLILSGEDGEDIEQSVNLSINSMNDALDPTKINGALVVMEDISDEKQVKSLMYRYMTPEVAESLLASGDTGLGGKRKEVSVLFSDIRSYTTLTEKLQAEEVVAMLNSYFEEMVDSVFRYGGTLDKYIGDALMAVFGSPAPLEDHAWCAMQTAVEMRYRLAEYNQKRKEQGLMEISIGIGIHSDVVVSGNIGSSKRMELTSIGDGVNLASRLEGTSKQYGTDIVISEKTFMSYSDRVYVRELDNITVKGKSKPVTIYELLGIREGTSVVGRPLTERQEAIRNHYEQGRKHYLQPAHDKLSYNEILAVLEQLEDLSDLELKKISYDETQMLSKMLAQVDREELIEILGEATLKRMLNVEDLSRKNVTDTYWQMTLPEKVNELTPRQVKKLLQAKVSQFAGAAETRQMLAEEAQEMTSAQLRKFIDLAREPFAAKAKESFKQAQEEFQKVLNVDPENKAAKLHIQRCMLYEDNPPDETWDGVWKLTEK</sequence>
<feature type="region of interest" description="Disordered" evidence="2">
    <location>
        <begin position="43"/>
        <end position="62"/>
    </location>
</feature>
<evidence type="ECO:0000259" key="4">
    <source>
        <dbReference type="PROSITE" id="PS50125"/>
    </source>
</evidence>
<accession>A0ABT7AYG1</accession>
<dbReference type="NCBIfam" id="TIGR00229">
    <property type="entry name" value="sensory_box"/>
    <property type="match status" value="1"/>
</dbReference>
<dbReference type="SMART" id="SM00091">
    <property type="entry name" value="PAS"/>
    <property type="match status" value="1"/>
</dbReference>
<dbReference type="PANTHER" id="PTHR43081:SF1">
    <property type="entry name" value="ADENYLATE CYCLASE, TERMINAL-DIFFERENTIATION SPECIFIC"/>
    <property type="match status" value="1"/>
</dbReference>
<dbReference type="InterPro" id="IPR000014">
    <property type="entry name" value="PAS"/>
</dbReference>
<dbReference type="SUPFAM" id="SSF55073">
    <property type="entry name" value="Nucleotide cyclase"/>
    <property type="match status" value="1"/>
</dbReference>
<feature type="domain" description="PAS" evidence="3">
    <location>
        <begin position="476"/>
        <end position="521"/>
    </location>
</feature>
<dbReference type="InterPro" id="IPR029016">
    <property type="entry name" value="GAF-like_dom_sf"/>
</dbReference>
<dbReference type="SUPFAM" id="SSF55785">
    <property type="entry name" value="PYP-like sensor domain (PAS domain)"/>
    <property type="match status" value="2"/>
</dbReference>
<dbReference type="SUPFAM" id="SSF55781">
    <property type="entry name" value="GAF domain-like"/>
    <property type="match status" value="2"/>
</dbReference>
<dbReference type="Pfam" id="PF01590">
    <property type="entry name" value="GAF"/>
    <property type="match status" value="2"/>
</dbReference>
<feature type="domain" description="Guanylate cyclase" evidence="4">
    <location>
        <begin position="637"/>
        <end position="769"/>
    </location>
</feature>
<feature type="compositionally biased region" description="Polar residues" evidence="2">
    <location>
        <begin position="43"/>
        <end position="52"/>
    </location>
</feature>
<dbReference type="PROSITE" id="PS50112">
    <property type="entry name" value="PAS"/>
    <property type="match status" value="1"/>
</dbReference>
<name>A0ABT7AYG1_9CYAN</name>
<evidence type="ECO:0000313" key="5">
    <source>
        <dbReference type="EMBL" id="MDJ1171939.1"/>
    </source>
</evidence>
<evidence type="ECO:0000313" key="6">
    <source>
        <dbReference type="Proteomes" id="UP001235303"/>
    </source>
</evidence>
<dbReference type="RefSeq" id="WP_283755693.1">
    <property type="nucleotide sequence ID" value="NZ_JAQOSP010000134.1"/>
</dbReference>
<dbReference type="CDD" id="cd07302">
    <property type="entry name" value="CHD"/>
    <property type="match status" value="1"/>
</dbReference>
<dbReference type="CDD" id="cd00130">
    <property type="entry name" value="PAS"/>
    <property type="match status" value="1"/>
</dbReference>
<dbReference type="Gene3D" id="3.30.450.20">
    <property type="entry name" value="PAS domain"/>
    <property type="match status" value="1"/>
</dbReference>
<dbReference type="SMART" id="SM00065">
    <property type="entry name" value="GAF"/>
    <property type="match status" value="2"/>
</dbReference>
<organism evidence="5 6">
    <name type="scientific">Roseofilum acuticapitatum BLCC-M154</name>
    <dbReference type="NCBI Taxonomy" id="3022444"/>
    <lineage>
        <taxon>Bacteria</taxon>
        <taxon>Bacillati</taxon>
        <taxon>Cyanobacteriota</taxon>
        <taxon>Cyanophyceae</taxon>
        <taxon>Desertifilales</taxon>
        <taxon>Desertifilaceae</taxon>
        <taxon>Roseofilum</taxon>
        <taxon>Roseofilum acuticapitatum</taxon>
    </lineage>
</organism>
<dbReference type="InterPro" id="IPR029787">
    <property type="entry name" value="Nucleotide_cyclase"/>
</dbReference>
<protein>
    <submittedName>
        <fullName evidence="5">GAF domain-containing protein</fullName>
    </submittedName>
</protein>
<dbReference type="InterPro" id="IPR035965">
    <property type="entry name" value="PAS-like_dom_sf"/>
</dbReference>
<dbReference type="Gene3D" id="3.30.70.1230">
    <property type="entry name" value="Nucleotide cyclase"/>
    <property type="match status" value="1"/>
</dbReference>
<dbReference type="Pfam" id="PF13426">
    <property type="entry name" value="PAS_9"/>
    <property type="match status" value="1"/>
</dbReference>
<dbReference type="InterPro" id="IPR003018">
    <property type="entry name" value="GAF"/>
</dbReference>
<dbReference type="Proteomes" id="UP001235303">
    <property type="component" value="Unassembled WGS sequence"/>
</dbReference>
<evidence type="ECO:0000259" key="3">
    <source>
        <dbReference type="PROSITE" id="PS50112"/>
    </source>
</evidence>
<comment type="caution">
    <text evidence="5">The sequence shown here is derived from an EMBL/GenBank/DDBJ whole genome shotgun (WGS) entry which is preliminary data.</text>
</comment>
<dbReference type="SMART" id="SM00044">
    <property type="entry name" value="CYCc"/>
    <property type="match status" value="1"/>
</dbReference>
<dbReference type="InterPro" id="IPR001054">
    <property type="entry name" value="A/G_cyclase"/>
</dbReference>
<dbReference type="Pfam" id="PF00211">
    <property type="entry name" value="Guanylate_cyc"/>
    <property type="match status" value="1"/>
</dbReference>